<dbReference type="EMBL" id="JAEPDI010000015">
    <property type="protein sequence ID" value="MCG7940745.1"/>
    <property type="molecule type" value="Genomic_DNA"/>
</dbReference>
<evidence type="ECO:0000256" key="5">
    <source>
        <dbReference type="ARBA" id="ARBA00022679"/>
    </source>
</evidence>
<dbReference type="CDD" id="cd11642">
    <property type="entry name" value="SUMT"/>
    <property type="match status" value="1"/>
</dbReference>
<evidence type="ECO:0000256" key="1">
    <source>
        <dbReference type="ARBA" id="ARBA00005879"/>
    </source>
</evidence>
<evidence type="ECO:0000256" key="10">
    <source>
        <dbReference type="ARBA" id="ARBA00023268"/>
    </source>
</evidence>
<name>A0A9E4N2E1_9GAMM</name>
<dbReference type="NCBIfam" id="TIGR01469">
    <property type="entry name" value="cobA_cysG_Cterm"/>
    <property type="match status" value="1"/>
</dbReference>
<dbReference type="InterPro" id="IPR014777">
    <property type="entry name" value="4pyrrole_Mease_sub1"/>
</dbReference>
<comment type="pathway">
    <text evidence="12">Cofactor biosynthesis; adenosylcobalamin biosynthesis; precorrin-2 from uroporphyrinogen III: step 1/1.</text>
</comment>
<keyword evidence="9" id="KW-0627">Porphyrin biosynthesis</keyword>
<evidence type="ECO:0000256" key="7">
    <source>
        <dbReference type="ARBA" id="ARBA00023002"/>
    </source>
</evidence>
<proteinExistence type="inferred from homology"/>
<dbReference type="InterPro" id="IPR014776">
    <property type="entry name" value="4pyrrole_Mease_sub2"/>
</dbReference>
<keyword evidence="8" id="KW-0456">Lyase</keyword>
<dbReference type="InterPro" id="IPR006366">
    <property type="entry name" value="CobA/CysG_C"/>
</dbReference>
<dbReference type="AlphaFoldDB" id="A0A9E4N2E1"/>
<evidence type="ECO:0000256" key="8">
    <source>
        <dbReference type="ARBA" id="ARBA00023239"/>
    </source>
</evidence>
<comment type="caution">
    <text evidence="14">The sequence shown here is derived from an EMBL/GenBank/DDBJ whole genome shotgun (WGS) entry which is preliminary data.</text>
</comment>
<dbReference type="GO" id="GO:0032259">
    <property type="term" value="P:methylation"/>
    <property type="evidence" value="ECO:0007669"/>
    <property type="project" value="UniProtKB-KW"/>
</dbReference>
<gene>
    <name evidence="14" type="primary">cobA</name>
    <name evidence="14" type="ORF">JAZ04_18065</name>
</gene>
<dbReference type="FunFam" id="3.40.1010.10:FF:000001">
    <property type="entry name" value="Siroheme synthase"/>
    <property type="match status" value="1"/>
</dbReference>
<evidence type="ECO:0000259" key="13">
    <source>
        <dbReference type="Pfam" id="PF00590"/>
    </source>
</evidence>
<keyword evidence="6" id="KW-0949">S-adenosyl-L-methionine</keyword>
<dbReference type="GO" id="GO:0016491">
    <property type="term" value="F:oxidoreductase activity"/>
    <property type="evidence" value="ECO:0007669"/>
    <property type="project" value="UniProtKB-KW"/>
</dbReference>
<keyword evidence="7" id="KW-0560">Oxidoreductase</keyword>
<feature type="domain" description="Tetrapyrrole methylase" evidence="13">
    <location>
        <begin position="7"/>
        <end position="217"/>
    </location>
</feature>
<dbReference type="SUPFAM" id="SSF53790">
    <property type="entry name" value="Tetrapyrrole methylase"/>
    <property type="match status" value="1"/>
</dbReference>
<dbReference type="FunFam" id="3.30.950.10:FF:000001">
    <property type="entry name" value="Siroheme synthase"/>
    <property type="match status" value="1"/>
</dbReference>
<evidence type="ECO:0000256" key="11">
    <source>
        <dbReference type="ARBA" id="ARBA00025705"/>
    </source>
</evidence>
<evidence type="ECO:0000256" key="4">
    <source>
        <dbReference type="ARBA" id="ARBA00022603"/>
    </source>
</evidence>
<keyword evidence="10" id="KW-0511">Multifunctional enzyme</keyword>
<sequence>MKPKGVVYLVGAGPGDPDLLTVKALRLMQSADVVVYDRLVSTEIMDLIPPGISRIAVGKAPGLHCVPQQEINELLASLARKSRNIVRLKGGDPFVFGRGSEEALHLEARGIPFEVVPGITAASAVSTYAGIPLTHRSMCRGVRLITGHLQEGDSLELDWQKLADPSATLVIYMGLSNLAKISQSLIAAGREASTPAAAIQDGTTPRQRRVIASLGTLEKAVKEEGLRSPVIIIVGETVSLADRLDWFVTEEGRNEAHCLDRL</sequence>
<dbReference type="Proteomes" id="UP000886687">
    <property type="component" value="Unassembled WGS sequence"/>
</dbReference>
<dbReference type="InterPro" id="IPR035996">
    <property type="entry name" value="4pyrrol_Methylase_sf"/>
</dbReference>
<evidence type="ECO:0000256" key="2">
    <source>
        <dbReference type="ARBA" id="ARBA00012162"/>
    </source>
</evidence>
<keyword evidence="5 14" id="KW-0808">Transferase</keyword>
<evidence type="ECO:0000256" key="9">
    <source>
        <dbReference type="ARBA" id="ARBA00023244"/>
    </source>
</evidence>
<dbReference type="GO" id="GO:0019354">
    <property type="term" value="P:siroheme biosynthetic process"/>
    <property type="evidence" value="ECO:0007669"/>
    <property type="project" value="InterPro"/>
</dbReference>
<dbReference type="PANTHER" id="PTHR45790:SF3">
    <property type="entry name" value="S-ADENOSYL-L-METHIONINE-DEPENDENT UROPORPHYRINOGEN III METHYLTRANSFERASE, CHLOROPLASTIC"/>
    <property type="match status" value="1"/>
</dbReference>
<accession>A0A9E4N2E1</accession>
<reference evidence="14" key="1">
    <citation type="journal article" date="2021" name="Proc. Natl. Acad. Sci. U.S.A.">
        <title>Global biogeography of chemosynthetic symbionts reveals both localized and globally distributed symbiont groups. .</title>
        <authorList>
            <person name="Osvatic J.T."/>
            <person name="Wilkins L.G.E."/>
            <person name="Leibrecht L."/>
            <person name="Leray M."/>
            <person name="Zauner S."/>
            <person name="Polzin J."/>
            <person name="Camacho Y."/>
            <person name="Gros O."/>
            <person name="van Gils J.A."/>
            <person name="Eisen J.A."/>
            <person name="Petersen J.M."/>
            <person name="Yuen B."/>
        </authorList>
    </citation>
    <scope>NUCLEOTIDE SEQUENCE</scope>
    <source>
        <strain evidence="14">MAGL173</strain>
    </source>
</reference>
<evidence type="ECO:0000313" key="14">
    <source>
        <dbReference type="EMBL" id="MCG7940745.1"/>
    </source>
</evidence>
<dbReference type="PANTHER" id="PTHR45790">
    <property type="entry name" value="SIROHEME SYNTHASE-RELATED"/>
    <property type="match status" value="1"/>
</dbReference>
<dbReference type="GO" id="GO:0009236">
    <property type="term" value="P:cobalamin biosynthetic process"/>
    <property type="evidence" value="ECO:0007669"/>
    <property type="project" value="UniProtKB-KW"/>
</dbReference>
<dbReference type="InterPro" id="IPR000878">
    <property type="entry name" value="4pyrrol_Mease"/>
</dbReference>
<keyword evidence="3" id="KW-0169">Cobalamin biosynthesis</keyword>
<dbReference type="EC" id="2.1.1.107" evidence="2"/>
<comment type="similarity">
    <text evidence="1">Belongs to the precorrin methyltransferase family.</text>
</comment>
<dbReference type="Pfam" id="PF00590">
    <property type="entry name" value="TP_methylase"/>
    <property type="match status" value="1"/>
</dbReference>
<dbReference type="PROSITE" id="PS00839">
    <property type="entry name" value="SUMT_1"/>
    <property type="match status" value="1"/>
</dbReference>
<evidence type="ECO:0000256" key="12">
    <source>
        <dbReference type="ARBA" id="ARBA00060548"/>
    </source>
</evidence>
<dbReference type="GO" id="GO:0016829">
    <property type="term" value="F:lyase activity"/>
    <property type="evidence" value="ECO:0007669"/>
    <property type="project" value="UniProtKB-KW"/>
</dbReference>
<dbReference type="Gene3D" id="3.40.1010.10">
    <property type="entry name" value="Cobalt-precorrin-4 Transmethylase, Domain 1"/>
    <property type="match status" value="1"/>
</dbReference>
<evidence type="ECO:0000313" key="15">
    <source>
        <dbReference type="Proteomes" id="UP000886687"/>
    </source>
</evidence>
<organism evidence="14 15">
    <name type="scientific">Candidatus Thiodiazotropha lotti</name>
    <dbReference type="NCBI Taxonomy" id="2792787"/>
    <lineage>
        <taxon>Bacteria</taxon>
        <taxon>Pseudomonadati</taxon>
        <taxon>Pseudomonadota</taxon>
        <taxon>Gammaproteobacteria</taxon>
        <taxon>Chromatiales</taxon>
        <taxon>Sedimenticolaceae</taxon>
        <taxon>Candidatus Thiodiazotropha</taxon>
    </lineage>
</organism>
<keyword evidence="4 14" id="KW-0489">Methyltransferase</keyword>
<comment type="pathway">
    <text evidence="11">Porphyrin-containing compound metabolism; siroheme biosynthesis; precorrin-2 from uroporphyrinogen III: step 1/1.</text>
</comment>
<dbReference type="GO" id="GO:0004851">
    <property type="term" value="F:uroporphyrin-III C-methyltransferase activity"/>
    <property type="evidence" value="ECO:0007669"/>
    <property type="project" value="UniProtKB-EC"/>
</dbReference>
<dbReference type="InterPro" id="IPR003043">
    <property type="entry name" value="Uropor_MeTrfase_CS"/>
</dbReference>
<evidence type="ECO:0000256" key="6">
    <source>
        <dbReference type="ARBA" id="ARBA00022691"/>
    </source>
</evidence>
<dbReference type="InterPro" id="IPR050161">
    <property type="entry name" value="Siro_Cobalamin_biosynth"/>
</dbReference>
<evidence type="ECO:0000256" key="3">
    <source>
        <dbReference type="ARBA" id="ARBA00022573"/>
    </source>
</evidence>
<dbReference type="Gene3D" id="3.30.950.10">
    <property type="entry name" value="Methyltransferase, Cobalt-precorrin-4 Transmethylase, Domain 2"/>
    <property type="match status" value="1"/>
</dbReference>
<protein>
    <recommendedName>
        <fullName evidence="2">uroporphyrinogen-III C-methyltransferase</fullName>
        <ecNumber evidence="2">2.1.1.107</ecNumber>
    </recommendedName>
</protein>
<dbReference type="NCBIfam" id="NF004790">
    <property type="entry name" value="PRK06136.1"/>
    <property type="match status" value="1"/>
</dbReference>